<dbReference type="GO" id="GO:0016020">
    <property type="term" value="C:membrane"/>
    <property type="evidence" value="ECO:0007669"/>
    <property type="project" value="UniProtKB-SubCell"/>
</dbReference>
<reference evidence="8" key="1">
    <citation type="submission" date="2020-07" db="EMBL/GenBank/DDBJ databases">
        <title>Nitrate ammonifying Pseudomonas campi sp. nov. isolated from German agricultural grassland.</title>
        <authorList>
            <person name="Timsy T."/>
            <person name="Ulrich A."/>
            <person name="Spanner T."/>
            <person name="Foesel B."/>
            <person name="Kolb S."/>
            <person name="Horn M.A."/>
            <person name="Behrendt U."/>
        </authorList>
    </citation>
    <scope>NUCLEOTIDE SEQUENCE</scope>
    <source>
        <strain evidence="8">S1-A32-2</strain>
    </source>
</reference>
<keyword evidence="2" id="KW-0812">Transmembrane</keyword>
<dbReference type="Pfam" id="PF00015">
    <property type="entry name" value="MCPsignal"/>
    <property type="match status" value="1"/>
</dbReference>
<dbReference type="PANTHER" id="PTHR32089">
    <property type="entry name" value="METHYL-ACCEPTING CHEMOTAXIS PROTEIN MCPB"/>
    <property type="match status" value="1"/>
</dbReference>
<dbReference type="InterPro" id="IPR004089">
    <property type="entry name" value="MCPsignal_dom"/>
</dbReference>
<evidence type="ECO:0000256" key="5">
    <source>
        <dbReference type="ARBA" id="ARBA00023224"/>
    </source>
</evidence>
<sequence>MLELGIYCLQRCGPMRALLLLGLALASTLLALLDQSTAAVCLLLILFYLGSAQSLSWRRQQQEQQHLLQQLAQLFGGQAERSHLLVKCDDEQRGAERLRSEVQFAAQSLEHMAEQTEQQGEAQSLRVNMIATASEEISQTLLHIGDLAEQALQAFERMHQMSDSGRQDAQSVGNEMQSIQLSLGRTAAAVRQLLQHSAAVEQSVQLIQALAKQTQLLALNASIEAARAGEQGRGFAVVAEEVRNLAQSTSAAAVEITGAVGAIGQAVQHVQLEVDEHQQLLANGCQQSLALANRLQQQADFSTQNLQSFGVMRQALSEHTQANQSLNQQLHEIGAALSQQSTQNRELHDLTHYLTRLTQGAKP</sequence>
<feature type="domain" description="Methyl-accepting transducer" evidence="7">
    <location>
        <begin position="98"/>
        <end position="334"/>
    </location>
</feature>
<comment type="subcellular location">
    <subcellularLocation>
        <location evidence="1">Membrane</location>
    </subcellularLocation>
</comment>
<evidence type="ECO:0000256" key="6">
    <source>
        <dbReference type="PROSITE-ProRule" id="PRU00284"/>
    </source>
</evidence>
<keyword evidence="4" id="KW-0472">Membrane</keyword>
<protein>
    <submittedName>
        <fullName evidence="8">Chemotaxis protein</fullName>
    </submittedName>
</protein>
<dbReference type="KEGG" id="pcam:HNE05_04760"/>
<gene>
    <name evidence="8" type="ORF">HNE05_04760</name>
</gene>
<evidence type="ECO:0000256" key="3">
    <source>
        <dbReference type="ARBA" id="ARBA00022989"/>
    </source>
</evidence>
<name>A0A6M8FRG5_9GAMM</name>
<proteinExistence type="predicted"/>
<dbReference type="EMBL" id="CP053697">
    <property type="protein sequence ID" value="QKE62696.1"/>
    <property type="molecule type" value="Genomic_DNA"/>
</dbReference>
<evidence type="ECO:0000313" key="8">
    <source>
        <dbReference type="EMBL" id="QKE62696.1"/>
    </source>
</evidence>
<dbReference type="SMART" id="SM00283">
    <property type="entry name" value="MA"/>
    <property type="match status" value="1"/>
</dbReference>
<dbReference type="GO" id="GO:0007165">
    <property type="term" value="P:signal transduction"/>
    <property type="evidence" value="ECO:0007669"/>
    <property type="project" value="UniProtKB-KW"/>
</dbReference>
<keyword evidence="3" id="KW-1133">Transmembrane helix</keyword>
<dbReference type="SUPFAM" id="SSF58104">
    <property type="entry name" value="Methyl-accepting chemotaxis protein (MCP) signaling domain"/>
    <property type="match status" value="1"/>
</dbReference>
<evidence type="ECO:0000259" key="7">
    <source>
        <dbReference type="PROSITE" id="PS50111"/>
    </source>
</evidence>
<evidence type="ECO:0000256" key="1">
    <source>
        <dbReference type="ARBA" id="ARBA00004370"/>
    </source>
</evidence>
<evidence type="ECO:0000256" key="4">
    <source>
        <dbReference type="ARBA" id="ARBA00023136"/>
    </source>
</evidence>
<dbReference type="PROSITE" id="PS50111">
    <property type="entry name" value="CHEMOTAXIS_TRANSDUC_2"/>
    <property type="match status" value="1"/>
</dbReference>
<evidence type="ECO:0000256" key="2">
    <source>
        <dbReference type="ARBA" id="ARBA00022692"/>
    </source>
</evidence>
<keyword evidence="9" id="KW-1185">Reference proteome</keyword>
<evidence type="ECO:0000313" key="9">
    <source>
        <dbReference type="Proteomes" id="UP000501379"/>
    </source>
</evidence>
<dbReference type="RefSeq" id="WP_173204899.1">
    <property type="nucleotide sequence ID" value="NZ_CP053697.2"/>
</dbReference>
<dbReference type="Proteomes" id="UP000501379">
    <property type="component" value="Chromosome"/>
</dbReference>
<dbReference type="GO" id="GO:0006935">
    <property type="term" value="P:chemotaxis"/>
    <property type="evidence" value="ECO:0007669"/>
    <property type="project" value="UniProtKB-ARBA"/>
</dbReference>
<dbReference type="AlphaFoldDB" id="A0A6M8FRG5"/>
<accession>A0A6M8FRG5</accession>
<dbReference type="PANTHER" id="PTHR32089:SF112">
    <property type="entry name" value="LYSOZYME-LIKE PROTEIN-RELATED"/>
    <property type="match status" value="1"/>
</dbReference>
<dbReference type="Gene3D" id="1.10.287.950">
    <property type="entry name" value="Methyl-accepting chemotaxis protein"/>
    <property type="match status" value="1"/>
</dbReference>
<organism evidence="8 9">
    <name type="scientific">Aquipseudomonas campi</name>
    <dbReference type="NCBI Taxonomy" id="2731681"/>
    <lineage>
        <taxon>Bacteria</taxon>
        <taxon>Pseudomonadati</taxon>
        <taxon>Pseudomonadota</taxon>
        <taxon>Gammaproteobacteria</taxon>
        <taxon>Pseudomonadales</taxon>
        <taxon>Pseudomonadaceae</taxon>
        <taxon>Aquipseudomonas</taxon>
    </lineage>
</organism>
<keyword evidence="5 6" id="KW-0807">Transducer</keyword>